<dbReference type="InterPro" id="IPR037847">
    <property type="entry name" value="GRAMDC4"/>
</dbReference>
<sequence length="674" mass="75514">MSLSSPNAHPGGRERSPFLPPPTHPALRGTHSAPPEHLARRAAASDAPNLPTRSPGKPSVQSTQSDTSHHLEPISDTELDAAPGAFTNQPQVLPDAEDQLSEVQLRELYDEEEIERFMHLFSAYVREARVADAAVNSAPNAAQGPVLTETLVHADTEDDEAEESGEWVSLDDRPGDPTPPPLPPRPVSYSCISERIALEYIVPILPPAPPAQPAFTLKRLQLTVQRLLVATVPVYWPFLKKLALLATWQEWNTSLVYCAAYWILWYHNLLLPALLLRILYSLIRRKLLPYPNLQELQEHRRQIEQAKDFSAVVVKTLVTSPTYDAQDIWQLVRDYNRARRVRKANNGSKNGQDTENSTDTTSKSCEGDKEVDIKRVVLALLNHVADLHERVKNIFLWRRPNMSLLYGSVLVAMFCMTLLPARYLAKLTGFAVGVVFWHIAPILVAIPASERARLPKPFAQVPTDADYAMELISQRVARGLEIKPRRRKAATRHDSDDSSTTSEGHESSIASIGSALSNTSVDWKKWGDRVATTQTVTREVKQRLQGGQWKRLDTWRSLNPLTPQIAMPHGTTEPRMETFTFPAQYAKTSGLITLTSDTLFFTTLLSTTAKLSIPLKDMLGVKKTGPMRGINVRWLYAGPDGETEEREEKFLWVGARNELFARLVAWGGRRWANV</sequence>
<dbReference type="STRING" id="742152.A0A2H3J4I7"/>
<feature type="region of interest" description="Disordered" evidence="1">
    <location>
        <begin position="483"/>
        <end position="509"/>
    </location>
</feature>
<evidence type="ECO:0000256" key="2">
    <source>
        <dbReference type="SAM" id="Phobius"/>
    </source>
</evidence>
<feature type="compositionally biased region" description="Acidic residues" evidence="1">
    <location>
        <begin position="156"/>
        <end position="165"/>
    </location>
</feature>
<gene>
    <name evidence="3" type="ORF">WOLCODRAFT_160244</name>
</gene>
<feature type="compositionally biased region" description="Polar residues" evidence="1">
    <location>
        <begin position="345"/>
        <end position="364"/>
    </location>
</feature>
<evidence type="ECO:0000256" key="1">
    <source>
        <dbReference type="SAM" id="MobiDB-lite"/>
    </source>
</evidence>
<keyword evidence="2" id="KW-1133">Transmembrane helix</keyword>
<evidence type="ECO:0000313" key="3">
    <source>
        <dbReference type="EMBL" id="PCH33659.1"/>
    </source>
</evidence>
<keyword evidence="2" id="KW-0472">Membrane</keyword>
<dbReference type="EMBL" id="KB467831">
    <property type="protein sequence ID" value="PCH33659.1"/>
    <property type="molecule type" value="Genomic_DNA"/>
</dbReference>
<evidence type="ECO:0008006" key="5">
    <source>
        <dbReference type="Google" id="ProtNLM"/>
    </source>
</evidence>
<keyword evidence="2" id="KW-0812">Transmembrane</keyword>
<dbReference type="PANTHER" id="PTHR37402:SF1">
    <property type="entry name" value="GRAM DOMAIN-CONTAINING PROTEIN 4"/>
    <property type="match status" value="1"/>
</dbReference>
<reference evidence="3 4" key="1">
    <citation type="journal article" date="2012" name="Science">
        <title>The Paleozoic origin of enzymatic lignin decomposition reconstructed from 31 fungal genomes.</title>
        <authorList>
            <person name="Floudas D."/>
            <person name="Binder M."/>
            <person name="Riley R."/>
            <person name="Barry K."/>
            <person name="Blanchette R.A."/>
            <person name="Henrissat B."/>
            <person name="Martinez A.T."/>
            <person name="Otillar R."/>
            <person name="Spatafora J.W."/>
            <person name="Yadav J.S."/>
            <person name="Aerts A."/>
            <person name="Benoit I."/>
            <person name="Boyd A."/>
            <person name="Carlson A."/>
            <person name="Copeland A."/>
            <person name="Coutinho P.M."/>
            <person name="de Vries R.P."/>
            <person name="Ferreira P."/>
            <person name="Findley K."/>
            <person name="Foster B."/>
            <person name="Gaskell J."/>
            <person name="Glotzer D."/>
            <person name="Gorecki P."/>
            <person name="Heitman J."/>
            <person name="Hesse C."/>
            <person name="Hori C."/>
            <person name="Igarashi K."/>
            <person name="Jurgens J.A."/>
            <person name="Kallen N."/>
            <person name="Kersten P."/>
            <person name="Kohler A."/>
            <person name="Kuees U."/>
            <person name="Kumar T.K.A."/>
            <person name="Kuo A."/>
            <person name="LaButti K."/>
            <person name="Larrondo L.F."/>
            <person name="Lindquist E."/>
            <person name="Ling A."/>
            <person name="Lombard V."/>
            <person name="Lucas S."/>
            <person name="Lundell T."/>
            <person name="Martin R."/>
            <person name="McLaughlin D.J."/>
            <person name="Morgenstern I."/>
            <person name="Morin E."/>
            <person name="Murat C."/>
            <person name="Nagy L.G."/>
            <person name="Nolan M."/>
            <person name="Ohm R.A."/>
            <person name="Patyshakuliyeva A."/>
            <person name="Rokas A."/>
            <person name="Ruiz-Duenas F.J."/>
            <person name="Sabat G."/>
            <person name="Salamov A."/>
            <person name="Samejima M."/>
            <person name="Schmutz J."/>
            <person name="Slot J.C."/>
            <person name="St John F."/>
            <person name="Stenlid J."/>
            <person name="Sun H."/>
            <person name="Sun S."/>
            <person name="Syed K."/>
            <person name="Tsang A."/>
            <person name="Wiebenga A."/>
            <person name="Young D."/>
            <person name="Pisabarro A."/>
            <person name="Eastwood D.C."/>
            <person name="Martin F."/>
            <person name="Cullen D."/>
            <person name="Grigoriev I.V."/>
            <person name="Hibbett D.S."/>
        </authorList>
    </citation>
    <scope>NUCLEOTIDE SEQUENCE [LARGE SCALE GENOMIC DNA]</scope>
    <source>
        <strain evidence="3 4">MD-104</strain>
    </source>
</reference>
<accession>A0A2H3J4I7</accession>
<feature type="transmembrane region" description="Helical" evidence="2">
    <location>
        <begin position="404"/>
        <end position="421"/>
    </location>
</feature>
<dbReference type="Proteomes" id="UP000218811">
    <property type="component" value="Unassembled WGS sequence"/>
</dbReference>
<feature type="region of interest" description="Disordered" evidence="1">
    <location>
        <begin position="156"/>
        <end position="184"/>
    </location>
</feature>
<dbReference type="OMA" id="YWILWYH"/>
<feature type="transmembrane region" description="Helical" evidence="2">
    <location>
        <begin position="427"/>
        <end position="446"/>
    </location>
</feature>
<keyword evidence="4" id="KW-1185">Reference proteome</keyword>
<name>A0A2H3J4I7_WOLCO</name>
<dbReference type="PANTHER" id="PTHR37402">
    <property type="entry name" value="GRAM DOMAIN-CONTAINING PROTEIN 4"/>
    <property type="match status" value="1"/>
</dbReference>
<protein>
    <recommendedName>
        <fullName evidence="5">GRAM domain-containing protein</fullName>
    </recommendedName>
</protein>
<dbReference type="GO" id="GO:0006915">
    <property type="term" value="P:apoptotic process"/>
    <property type="evidence" value="ECO:0007669"/>
    <property type="project" value="InterPro"/>
</dbReference>
<organism evidence="3 4">
    <name type="scientific">Wolfiporia cocos (strain MD-104)</name>
    <name type="common">Brown rot fungus</name>
    <dbReference type="NCBI Taxonomy" id="742152"/>
    <lineage>
        <taxon>Eukaryota</taxon>
        <taxon>Fungi</taxon>
        <taxon>Dikarya</taxon>
        <taxon>Basidiomycota</taxon>
        <taxon>Agaricomycotina</taxon>
        <taxon>Agaricomycetes</taxon>
        <taxon>Polyporales</taxon>
        <taxon>Phaeolaceae</taxon>
        <taxon>Wolfiporia</taxon>
    </lineage>
</organism>
<feature type="region of interest" description="Disordered" evidence="1">
    <location>
        <begin position="1"/>
        <end position="96"/>
    </location>
</feature>
<evidence type="ECO:0000313" key="4">
    <source>
        <dbReference type="Proteomes" id="UP000218811"/>
    </source>
</evidence>
<dbReference type="OrthoDB" id="1708389at2759"/>
<dbReference type="AlphaFoldDB" id="A0A2H3J4I7"/>
<proteinExistence type="predicted"/>
<feature type="region of interest" description="Disordered" evidence="1">
    <location>
        <begin position="342"/>
        <end position="365"/>
    </location>
</feature>